<comment type="similarity">
    <text evidence="1">Belongs to the membrane fusion protein (MFP) (TC 8.A.1) family.</text>
</comment>
<dbReference type="Pfam" id="PF25876">
    <property type="entry name" value="HH_MFP_RND"/>
    <property type="match status" value="1"/>
</dbReference>
<feature type="domain" description="YknX-like C-terminal permuted SH3-like" evidence="5">
    <location>
        <begin position="317"/>
        <end position="386"/>
    </location>
</feature>
<comment type="caution">
    <text evidence="6">The sequence shown here is derived from an EMBL/GenBank/DDBJ whole genome shotgun (WGS) entry which is preliminary data.</text>
</comment>
<evidence type="ECO:0000256" key="3">
    <source>
        <dbReference type="SAM" id="SignalP"/>
    </source>
</evidence>
<keyword evidence="7" id="KW-1185">Reference proteome</keyword>
<evidence type="ECO:0000259" key="5">
    <source>
        <dbReference type="Pfam" id="PF25989"/>
    </source>
</evidence>
<evidence type="ECO:0000256" key="2">
    <source>
        <dbReference type="SAM" id="Coils"/>
    </source>
</evidence>
<sequence>MNIKHIAFSLALLLLLSACSGGESNGEDNAETQVPEEPAVSVSVVPAAVTALQGWQYSQGTARSLRREYLTFTEQGKVTFVDQDLRVGMPVAEGQLIAHQAPGRLEAELASARASLNEAEASLSLARVTQNRYETLVNQRSASAQELDEARVEVEQALATRDNARAQIAQAEVMLEESRLVSPIDGVLARLNIEQGRYFMPSTVDTSSEQGALQTVPALVIDPSHFEVRLDLPSYNFDRVEVGARAIIGGRPPQHADSLDPEMLGESEIGEIHAISPSVDPQSRTFEIIIRTTSDNPRLQDGAFVAVWMAEPEKKQALSVPFNALRFLNDQAFVFVFDEESGRVEERSVQLGQQAGERREVLEGLSPGEQVVTEGRTRLNDGDRVTLIEGQP</sequence>
<dbReference type="EMBL" id="RZHD01000004">
    <property type="protein sequence ID" value="RUR47559.1"/>
    <property type="molecule type" value="Genomic_DNA"/>
</dbReference>
<dbReference type="PROSITE" id="PS51257">
    <property type="entry name" value="PROKAR_LIPOPROTEIN"/>
    <property type="match status" value="1"/>
</dbReference>
<evidence type="ECO:0000313" key="6">
    <source>
        <dbReference type="EMBL" id="RUR47559.1"/>
    </source>
</evidence>
<dbReference type="GO" id="GO:1990281">
    <property type="term" value="C:efflux pump complex"/>
    <property type="evidence" value="ECO:0007669"/>
    <property type="project" value="TreeGrafter"/>
</dbReference>
<proteinExistence type="inferred from homology"/>
<keyword evidence="2" id="KW-0175">Coiled coil</keyword>
<feature type="coiled-coil region" evidence="2">
    <location>
        <begin position="147"/>
        <end position="181"/>
    </location>
</feature>
<dbReference type="SUPFAM" id="SSF111369">
    <property type="entry name" value="HlyD-like secretion proteins"/>
    <property type="match status" value="1"/>
</dbReference>
<dbReference type="Pfam" id="PF25989">
    <property type="entry name" value="YknX_C"/>
    <property type="match status" value="1"/>
</dbReference>
<dbReference type="NCBIfam" id="TIGR01730">
    <property type="entry name" value="RND_mfp"/>
    <property type="match status" value="1"/>
</dbReference>
<reference evidence="6 7" key="1">
    <citation type="submission" date="2018-12" db="EMBL/GenBank/DDBJ databases">
        <title>three novel Halomonas strain isolated from plants.</title>
        <authorList>
            <person name="Sun C."/>
        </authorList>
    </citation>
    <scope>NUCLEOTIDE SEQUENCE [LARGE SCALE GENOMIC DNA]</scope>
    <source>
        <strain evidence="6 7">RC</strain>
    </source>
</reference>
<organism evidence="6 7">
    <name type="scientific">Vreelandella populi</name>
    <dbReference type="NCBI Taxonomy" id="2498858"/>
    <lineage>
        <taxon>Bacteria</taxon>
        <taxon>Pseudomonadati</taxon>
        <taxon>Pseudomonadota</taxon>
        <taxon>Gammaproteobacteria</taxon>
        <taxon>Oceanospirillales</taxon>
        <taxon>Halomonadaceae</taxon>
        <taxon>Vreelandella</taxon>
    </lineage>
</organism>
<dbReference type="AlphaFoldDB" id="A0A3S1E8Q3"/>
<dbReference type="PANTHER" id="PTHR30469:SF15">
    <property type="entry name" value="HLYD FAMILY OF SECRETION PROTEINS"/>
    <property type="match status" value="1"/>
</dbReference>
<name>A0A3S1E8Q3_9GAMM</name>
<feature type="signal peptide" evidence="3">
    <location>
        <begin position="1"/>
        <end position="20"/>
    </location>
</feature>
<accession>A0A3S1E8Q3</accession>
<dbReference type="Gene3D" id="1.10.287.470">
    <property type="entry name" value="Helix hairpin bin"/>
    <property type="match status" value="1"/>
</dbReference>
<evidence type="ECO:0000313" key="7">
    <source>
        <dbReference type="Proteomes" id="UP000286912"/>
    </source>
</evidence>
<gene>
    <name evidence="6" type="ORF">ELY37_04645</name>
</gene>
<evidence type="ECO:0000259" key="4">
    <source>
        <dbReference type="Pfam" id="PF25876"/>
    </source>
</evidence>
<dbReference type="InterPro" id="IPR006143">
    <property type="entry name" value="RND_pump_MFP"/>
</dbReference>
<dbReference type="Gene3D" id="2.40.50.100">
    <property type="match status" value="1"/>
</dbReference>
<dbReference type="GO" id="GO:0015562">
    <property type="term" value="F:efflux transmembrane transporter activity"/>
    <property type="evidence" value="ECO:0007669"/>
    <property type="project" value="TreeGrafter"/>
</dbReference>
<dbReference type="RefSeq" id="WP_126952130.1">
    <property type="nucleotide sequence ID" value="NZ_RZHC01000012.1"/>
</dbReference>
<dbReference type="Gene3D" id="2.40.420.20">
    <property type="match status" value="1"/>
</dbReference>
<feature type="chain" id="PRO_5018640444" evidence="3">
    <location>
        <begin position="21"/>
        <end position="392"/>
    </location>
</feature>
<dbReference type="Gene3D" id="2.40.30.170">
    <property type="match status" value="1"/>
</dbReference>
<feature type="domain" description="Multidrug resistance protein MdtA-like alpha-helical hairpin" evidence="4">
    <location>
        <begin position="108"/>
        <end position="175"/>
    </location>
</feature>
<protein>
    <submittedName>
        <fullName evidence="6">Efflux RND transporter periplasmic adaptor subunit</fullName>
    </submittedName>
</protein>
<dbReference type="InterPro" id="IPR058624">
    <property type="entry name" value="MdtA-like_HH"/>
</dbReference>
<evidence type="ECO:0000256" key="1">
    <source>
        <dbReference type="ARBA" id="ARBA00009477"/>
    </source>
</evidence>
<keyword evidence="3" id="KW-0732">Signal</keyword>
<dbReference type="Proteomes" id="UP000286912">
    <property type="component" value="Unassembled WGS sequence"/>
</dbReference>
<dbReference type="InterPro" id="IPR058637">
    <property type="entry name" value="YknX-like_C"/>
</dbReference>
<dbReference type="OrthoDB" id="9806939at2"/>
<dbReference type="PANTHER" id="PTHR30469">
    <property type="entry name" value="MULTIDRUG RESISTANCE PROTEIN MDTA"/>
    <property type="match status" value="1"/>
</dbReference>